<dbReference type="EMBL" id="JARK01001397">
    <property type="protein sequence ID" value="EYC09191.1"/>
    <property type="molecule type" value="Genomic_DNA"/>
</dbReference>
<reference evidence="2" key="1">
    <citation type="journal article" date="2015" name="Nat. Genet.">
        <title>The genome and transcriptome of the zoonotic hookworm Ancylostoma ceylanicum identify infection-specific gene families.</title>
        <authorList>
            <person name="Schwarz E.M."/>
            <person name="Hu Y."/>
            <person name="Antoshechkin I."/>
            <person name="Miller M.M."/>
            <person name="Sternberg P.W."/>
            <person name="Aroian R.V."/>
        </authorList>
    </citation>
    <scope>NUCLEOTIDE SEQUENCE</scope>
    <source>
        <strain evidence="2">HY135</strain>
    </source>
</reference>
<dbReference type="Proteomes" id="UP000024635">
    <property type="component" value="Unassembled WGS sequence"/>
</dbReference>
<keyword evidence="2" id="KW-1185">Reference proteome</keyword>
<comment type="caution">
    <text evidence="1">The sequence shown here is derived from an EMBL/GenBank/DDBJ whole genome shotgun (WGS) entry which is preliminary data.</text>
</comment>
<dbReference type="AlphaFoldDB" id="A0A016U2I7"/>
<name>A0A016U2I7_9BILA</name>
<protein>
    <submittedName>
        <fullName evidence="1">Uncharacterized protein</fullName>
    </submittedName>
</protein>
<proteinExistence type="predicted"/>
<gene>
    <name evidence="1" type="primary">Acey_s0061.g3200</name>
    <name evidence="1" type="ORF">Y032_0061g3200</name>
</gene>
<sequence length="68" mass="7987">MYRFLLGKLVHSRRAISSILYGNVHGSRHWESSRIPTEDGDVNMWNPPYFNFMFSAGSWKALIIPFFH</sequence>
<evidence type="ECO:0000313" key="1">
    <source>
        <dbReference type="EMBL" id="EYC09191.1"/>
    </source>
</evidence>
<accession>A0A016U2I7</accession>
<organism evidence="1 2">
    <name type="scientific">Ancylostoma ceylanicum</name>
    <dbReference type="NCBI Taxonomy" id="53326"/>
    <lineage>
        <taxon>Eukaryota</taxon>
        <taxon>Metazoa</taxon>
        <taxon>Ecdysozoa</taxon>
        <taxon>Nematoda</taxon>
        <taxon>Chromadorea</taxon>
        <taxon>Rhabditida</taxon>
        <taxon>Rhabditina</taxon>
        <taxon>Rhabditomorpha</taxon>
        <taxon>Strongyloidea</taxon>
        <taxon>Ancylostomatidae</taxon>
        <taxon>Ancylostomatinae</taxon>
        <taxon>Ancylostoma</taxon>
    </lineage>
</organism>
<evidence type="ECO:0000313" key="2">
    <source>
        <dbReference type="Proteomes" id="UP000024635"/>
    </source>
</evidence>